<dbReference type="GO" id="GO:0016787">
    <property type="term" value="F:hydrolase activity"/>
    <property type="evidence" value="ECO:0007669"/>
    <property type="project" value="UniProtKB-KW"/>
</dbReference>
<keyword evidence="2" id="KW-0378">Hydrolase</keyword>
<dbReference type="AlphaFoldDB" id="A0A1X1YIK7"/>
<dbReference type="SUPFAM" id="SSF56281">
    <property type="entry name" value="Metallo-hydrolase/oxidoreductase"/>
    <property type="match status" value="1"/>
</dbReference>
<dbReference type="STRING" id="1108812.AWC16_12315"/>
<dbReference type="Gene3D" id="3.60.15.10">
    <property type="entry name" value="Ribonuclease Z/Hydroxyacylglutathione hydrolase-like"/>
    <property type="match status" value="1"/>
</dbReference>
<accession>A0A1X1YIK7</accession>
<dbReference type="Proteomes" id="UP000193866">
    <property type="component" value="Unassembled WGS sequence"/>
</dbReference>
<proteinExistence type="predicted"/>
<keyword evidence="3" id="KW-1185">Reference proteome</keyword>
<dbReference type="PANTHER" id="PTHR42951:SF14">
    <property type="entry name" value="METALLO-BETA-LACTAMASE SUPERFAMILY PROTEIN"/>
    <property type="match status" value="1"/>
</dbReference>
<comment type="caution">
    <text evidence="2">The sequence shown here is derived from an EMBL/GenBank/DDBJ whole genome shotgun (WGS) entry which is preliminary data.</text>
</comment>
<dbReference type="InterPro" id="IPR001279">
    <property type="entry name" value="Metallo-B-lactamas"/>
</dbReference>
<dbReference type="EMBL" id="LQPG01000019">
    <property type="protein sequence ID" value="ORW10860.1"/>
    <property type="molecule type" value="Genomic_DNA"/>
</dbReference>
<gene>
    <name evidence="2" type="ORF">AWC16_12315</name>
</gene>
<name>A0A1X1YIK7_9MYCO</name>
<evidence type="ECO:0000259" key="1">
    <source>
        <dbReference type="SMART" id="SM00849"/>
    </source>
</evidence>
<organism evidence="2 3">
    <name type="scientific">Mycolicibacter longobardus</name>
    <dbReference type="NCBI Taxonomy" id="1108812"/>
    <lineage>
        <taxon>Bacteria</taxon>
        <taxon>Bacillati</taxon>
        <taxon>Actinomycetota</taxon>
        <taxon>Actinomycetes</taxon>
        <taxon>Mycobacteriales</taxon>
        <taxon>Mycobacteriaceae</taxon>
        <taxon>Mycolicibacter</taxon>
    </lineage>
</organism>
<protein>
    <submittedName>
        <fullName evidence="2">MBL fold metallo-hydrolase</fullName>
    </submittedName>
</protein>
<dbReference type="Pfam" id="PF00753">
    <property type="entry name" value="Lactamase_B"/>
    <property type="match status" value="1"/>
</dbReference>
<dbReference type="InterPro" id="IPR050855">
    <property type="entry name" value="NDM-1-like"/>
</dbReference>
<feature type="domain" description="Metallo-beta-lactamase" evidence="1">
    <location>
        <begin position="22"/>
        <end position="229"/>
    </location>
</feature>
<evidence type="ECO:0000313" key="2">
    <source>
        <dbReference type="EMBL" id="ORW10860.1"/>
    </source>
</evidence>
<dbReference type="PANTHER" id="PTHR42951">
    <property type="entry name" value="METALLO-BETA-LACTAMASE DOMAIN-CONTAINING"/>
    <property type="match status" value="1"/>
</dbReference>
<dbReference type="OrthoDB" id="2971563at2"/>
<dbReference type="InterPro" id="IPR036866">
    <property type="entry name" value="RibonucZ/Hydroxyglut_hydro"/>
</dbReference>
<evidence type="ECO:0000313" key="3">
    <source>
        <dbReference type="Proteomes" id="UP000193866"/>
    </source>
</evidence>
<dbReference type="SMART" id="SM00849">
    <property type="entry name" value="Lactamase_B"/>
    <property type="match status" value="1"/>
</dbReference>
<reference evidence="2 3" key="1">
    <citation type="submission" date="2016-01" db="EMBL/GenBank/DDBJ databases">
        <title>The new phylogeny of the genus Mycobacterium.</title>
        <authorList>
            <person name="Tarcisio F."/>
            <person name="Conor M."/>
            <person name="Antonella G."/>
            <person name="Elisabetta G."/>
            <person name="Giulia F.S."/>
            <person name="Sara T."/>
            <person name="Anna F."/>
            <person name="Clotilde B."/>
            <person name="Roberto B."/>
            <person name="Veronica D.S."/>
            <person name="Fabio R."/>
            <person name="Monica P."/>
            <person name="Olivier J."/>
            <person name="Enrico T."/>
            <person name="Nicola S."/>
        </authorList>
    </citation>
    <scope>NUCLEOTIDE SEQUENCE [LARGE SCALE GENOMIC DNA]</scope>
    <source>
        <strain evidence="2 3">DSM 45394</strain>
    </source>
</reference>
<sequence>MGEKLVELVPVTERVHLARGEAVNWLLVTDDTGVLLIDAGYPGDRTDVLASLGALGYHAADVRAVLLTHAHVDHFGAAIWLAKTHGTPVYCHADEVGHAKREYLEQASPLAVAPHLWRPSWALWSVHVLRNGGLNREGIPSAQPLTGDIAASLPGQPVAIPTPGHTRGHCSYLVDGVLASGDALITGHPVLAHTGPQLLPALFSHSQDDSLRSLSALALLETEILAPGHGDVWRGPIKEAAEAAIARAGRRGRSQSDKR</sequence>